<name>A0AC60Q2M3_IXOPE</name>
<reference evidence="1 2" key="1">
    <citation type="journal article" date="2020" name="Cell">
        <title>Large-Scale Comparative Analyses of Tick Genomes Elucidate Their Genetic Diversity and Vector Capacities.</title>
        <authorList>
            <consortium name="Tick Genome and Microbiome Consortium (TIGMIC)"/>
            <person name="Jia N."/>
            <person name="Wang J."/>
            <person name="Shi W."/>
            <person name="Du L."/>
            <person name="Sun Y."/>
            <person name="Zhan W."/>
            <person name="Jiang J.F."/>
            <person name="Wang Q."/>
            <person name="Zhang B."/>
            <person name="Ji P."/>
            <person name="Bell-Sakyi L."/>
            <person name="Cui X.M."/>
            <person name="Yuan T.T."/>
            <person name="Jiang B.G."/>
            <person name="Yang W.F."/>
            <person name="Lam T.T."/>
            <person name="Chang Q.C."/>
            <person name="Ding S.J."/>
            <person name="Wang X.J."/>
            <person name="Zhu J.G."/>
            <person name="Ruan X.D."/>
            <person name="Zhao L."/>
            <person name="Wei J.T."/>
            <person name="Ye R.Z."/>
            <person name="Que T.C."/>
            <person name="Du C.H."/>
            <person name="Zhou Y.H."/>
            <person name="Cheng J.X."/>
            <person name="Dai P.F."/>
            <person name="Guo W.B."/>
            <person name="Han X.H."/>
            <person name="Huang E.J."/>
            <person name="Li L.F."/>
            <person name="Wei W."/>
            <person name="Gao Y.C."/>
            <person name="Liu J.Z."/>
            <person name="Shao H.Z."/>
            <person name="Wang X."/>
            <person name="Wang C.C."/>
            <person name="Yang T.C."/>
            <person name="Huo Q.B."/>
            <person name="Li W."/>
            <person name="Chen H.Y."/>
            <person name="Chen S.E."/>
            <person name="Zhou L.G."/>
            <person name="Ni X.B."/>
            <person name="Tian J.H."/>
            <person name="Sheng Y."/>
            <person name="Liu T."/>
            <person name="Pan Y.S."/>
            <person name="Xia L.Y."/>
            <person name="Li J."/>
            <person name="Zhao F."/>
            <person name="Cao W.C."/>
        </authorList>
    </citation>
    <scope>NUCLEOTIDE SEQUENCE [LARGE SCALE GENOMIC DNA]</scope>
    <source>
        <strain evidence="1">Iper-2018</strain>
    </source>
</reference>
<organism evidence="1 2">
    <name type="scientific">Ixodes persulcatus</name>
    <name type="common">Taiga tick</name>
    <dbReference type="NCBI Taxonomy" id="34615"/>
    <lineage>
        <taxon>Eukaryota</taxon>
        <taxon>Metazoa</taxon>
        <taxon>Ecdysozoa</taxon>
        <taxon>Arthropoda</taxon>
        <taxon>Chelicerata</taxon>
        <taxon>Arachnida</taxon>
        <taxon>Acari</taxon>
        <taxon>Parasitiformes</taxon>
        <taxon>Ixodida</taxon>
        <taxon>Ixodoidea</taxon>
        <taxon>Ixodidae</taxon>
        <taxon>Ixodinae</taxon>
        <taxon>Ixodes</taxon>
    </lineage>
</organism>
<dbReference type="Proteomes" id="UP000805193">
    <property type="component" value="Unassembled WGS sequence"/>
</dbReference>
<accession>A0AC60Q2M3</accession>
<gene>
    <name evidence="1" type="ORF">HPB47_025484</name>
</gene>
<sequence>MKSVLITGASGLLGRSLVRAFDAASSWTVVGLAHSRVSGHLVKADLTDVQDTARIVQKYKPNVIVHSAAQRFPDKVESDYAASYELNVTASKNLAALADAEGAAFIFISTDYVFDGRSPPYQEGDEPNPLNKYGKTKAEAEKAVLAAKPDAIILRIPVLYGGEEYDAESAVSVLLQLFKDPTKKARVSDYEIRYPSHTQDIASIVVQLSERRLLDSGVAGVFHWCGLEPLTILNLGHDHLSPDRDPSQGAPGPTIAASSAAGYGTWASDSTPAFGRGQVFCQEKRTHAQCTQLVERESGESNAQLLERGKEESCACVVRSTKLAVAVSRRRPRRLRRLNEQPGGFVFPSFDGHRTTKRLPKVPSRARCMGCMGWGNGSQKNPTGNQRPLRVTSQAKQRSEKAQLSARDIRRNRGIVRLGTSKATARLTSRGCPIVPATKAAAFAGGCDPTITSSSFLKARLEETVPFYPRNFTSDQEASESVAVRESIHGPGPTSGGECGRRLFCSRSLSSLTVYGSFGGQELRRIESLHITESFQPLDRGDTVYGPRSYDLVAARRCGKPFLLAKRKRSSCALATNHRGKRPSLGAFSSGSLSSERSHSSRSHQNAY</sequence>
<comment type="caution">
    <text evidence="1">The sequence shown here is derived from an EMBL/GenBank/DDBJ whole genome shotgun (WGS) entry which is preliminary data.</text>
</comment>
<protein>
    <submittedName>
        <fullName evidence="1">Uncharacterized protein</fullName>
    </submittedName>
</protein>
<keyword evidence="2" id="KW-1185">Reference proteome</keyword>
<dbReference type="EMBL" id="JABSTQ010009623">
    <property type="protein sequence ID" value="KAG0427470.1"/>
    <property type="molecule type" value="Genomic_DNA"/>
</dbReference>
<proteinExistence type="predicted"/>
<evidence type="ECO:0000313" key="1">
    <source>
        <dbReference type="EMBL" id="KAG0427470.1"/>
    </source>
</evidence>
<evidence type="ECO:0000313" key="2">
    <source>
        <dbReference type="Proteomes" id="UP000805193"/>
    </source>
</evidence>